<dbReference type="EMBL" id="MF588705">
    <property type="protein sequence ID" value="ATQ38279.1"/>
    <property type="molecule type" value="Genomic_DNA"/>
</dbReference>
<gene>
    <name evidence="2" type="primary">E4</name>
</gene>
<evidence type="ECO:0000313" key="2">
    <source>
        <dbReference type="EMBL" id="ATQ38279.1"/>
    </source>
</evidence>
<feature type="region of interest" description="Disordered" evidence="1">
    <location>
        <begin position="45"/>
        <end position="115"/>
    </location>
</feature>
<accession>A0A2D2ALF1</accession>
<evidence type="ECO:0000256" key="1">
    <source>
        <dbReference type="SAM" id="MobiDB-lite"/>
    </source>
</evidence>
<name>A0A2D2ALF1_9PAPI</name>
<protein>
    <submittedName>
        <fullName evidence="2">E4</fullName>
    </submittedName>
</protein>
<reference evidence="2" key="1">
    <citation type="journal article" date="2018" name="MSphere">
        <title>Metagenomic Discovery of 83 New Human Papillomavirus Types in Patients with Immunodeficiency.</title>
        <authorList>
            <person name="Pastrana D.V."/>
            <person name="Peretti A."/>
            <person name="Welch N.L."/>
            <person name="Borgogna C."/>
            <person name="Olivero C."/>
            <person name="Badolato R."/>
            <person name="Notarangelo L.D."/>
            <person name="Gariglio M."/>
            <person name="FitzGerald P.C."/>
            <person name="McIntosh C.E."/>
            <person name="Reeves J."/>
            <person name="Starrett G.J."/>
            <person name="Bliskovsky V."/>
            <person name="Velez D."/>
            <person name="Brownell I."/>
            <person name="Yarchoan R."/>
            <person name="Wyvill K.M."/>
            <person name="Uldrick T.S."/>
            <person name="Maldarelli F."/>
            <person name="Lisco A."/>
            <person name="Sereti I."/>
            <person name="Gonzalez C.M."/>
            <person name="Androphy E.J."/>
            <person name="McBride A.A."/>
            <person name="Van Doorslaer K."/>
            <person name="Garcia F."/>
            <person name="Dvoretzky I."/>
            <person name="Liu J.S."/>
            <person name="Han J."/>
            <person name="Murphy P.M."/>
            <person name="McDermott D.H."/>
            <person name="Buck C.B."/>
        </authorList>
    </citation>
    <scope>NUCLEOTIDE SEQUENCE</scope>
    <source>
        <strain evidence="2">Gamma08_EV07c390</strain>
    </source>
</reference>
<proteinExistence type="predicted"/>
<organism evidence="2">
    <name type="scientific">Gammapapillomavirus 8</name>
    <dbReference type="NCBI Taxonomy" id="1175850"/>
    <lineage>
        <taxon>Viruses</taxon>
        <taxon>Monodnaviria</taxon>
        <taxon>Shotokuvirae</taxon>
        <taxon>Cossaviricota</taxon>
        <taxon>Papovaviricetes</taxon>
        <taxon>Zurhausenvirales</taxon>
        <taxon>Papillomaviridae</taxon>
        <taxon>Firstpapillomavirinae</taxon>
        <taxon>Gammapapillomavirus</taxon>
    </lineage>
</organism>
<dbReference type="Proteomes" id="UP000289459">
    <property type="component" value="Segment"/>
</dbReference>
<sequence length="157" mass="18364">MKMGYFIEKQMVMWYIFNSLSQMQKSMEVQESGLCILKIQQLSPPPALQNGPQSNTKGNGTNQQPPGTPRLPRRTSLTDDFRGRLFPPHRKALTFDLEEEENNKENYPPQQREEDQYSLNFYLTQLLETLEHDIDLLHDRVSRDFSAFKSKLGIRRS</sequence>
<feature type="compositionally biased region" description="Polar residues" evidence="1">
    <location>
        <begin position="50"/>
        <end position="65"/>
    </location>
</feature>